<dbReference type="Proteomes" id="UP000297966">
    <property type="component" value="Unassembled WGS sequence"/>
</dbReference>
<feature type="region of interest" description="Disordered" evidence="1">
    <location>
        <begin position="1"/>
        <end position="31"/>
    </location>
</feature>
<organism evidence="2 3">
    <name type="scientific">Bradyrhizobium niftali</name>
    <dbReference type="NCBI Taxonomy" id="2560055"/>
    <lineage>
        <taxon>Bacteria</taxon>
        <taxon>Pseudomonadati</taxon>
        <taxon>Pseudomonadota</taxon>
        <taxon>Alphaproteobacteria</taxon>
        <taxon>Hyphomicrobiales</taxon>
        <taxon>Nitrobacteraceae</taxon>
        <taxon>Bradyrhizobium</taxon>
    </lineage>
</organism>
<evidence type="ECO:0000256" key="1">
    <source>
        <dbReference type="SAM" id="MobiDB-lite"/>
    </source>
</evidence>
<reference evidence="2 3" key="1">
    <citation type="submission" date="2019-03" db="EMBL/GenBank/DDBJ databases">
        <title>Bradyrhizobium diversity isolated from nodules of Chamaecrista fasciculata.</title>
        <authorList>
            <person name="Klepa M.S."/>
            <person name="Urquiaga M.O."/>
            <person name="Hungria M."/>
            <person name="Delamuta J.R."/>
        </authorList>
    </citation>
    <scope>NUCLEOTIDE SEQUENCE [LARGE SCALE GENOMIC DNA]</scope>
    <source>
        <strain evidence="2 3">CNPSo 3448</strain>
    </source>
</reference>
<sequence>MTSVLDNHWPNGISLDAPEPQRAQPRSAVARSEERLAALQAKLAQAKRMLHEASAREDAIRERVVGRAVWALVQKGGLDHAVIDLIRRELRGQLRPAQAGAFTDTVFE</sequence>
<dbReference type="OrthoDB" id="9977386at2"/>
<dbReference type="RefSeq" id="WP_135174768.1">
    <property type="nucleotide sequence ID" value="NZ_SPQT01000006.1"/>
</dbReference>
<evidence type="ECO:0000313" key="3">
    <source>
        <dbReference type="Proteomes" id="UP000297966"/>
    </source>
</evidence>
<name>A0A4Y9LYW8_9BRAD</name>
<comment type="caution">
    <text evidence="2">The sequence shown here is derived from an EMBL/GenBank/DDBJ whole genome shotgun (WGS) entry which is preliminary data.</text>
</comment>
<gene>
    <name evidence="2" type="ORF">E4K65_14655</name>
</gene>
<dbReference type="EMBL" id="SPQT01000006">
    <property type="protein sequence ID" value="TFV48053.1"/>
    <property type="molecule type" value="Genomic_DNA"/>
</dbReference>
<keyword evidence="3" id="KW-1185">Reference proteome</keyword>
<proteinExistence type="predicted"/>
<accession>A0A4Y9LYW8</accession>
<dbReference type="AlphaFoldDB" id="A0A4Y9LYW8"/>
<evidence type="ECO:0008006" key="4">
    <source>
        <dbReference type="Google" id="ProtNLM"/>
    </source>
</evidence>
<protein>
    <recommendedName>
        <fullName evidence="4">Mobilization protein</fullName>
    </recommendedName>
</protein>
<evidence type="ECO:0000313" key="2">
    <source>
        <dbReference type="EMBL" id="TFV48053.1"/>
    </source>
</evidence>